<sequence>MTPMATDYAPDEEATRLYARYKRAREAEAELKDPVREQAATDLKAGATVSQLAKLTGLTPEYFRRIARAEGVERLRPPTVGKLKPEGDPS</sequence>
<reference evidence="2" key="1">
    <citation type="journal article" date="2019" name="Int. J. Syst. Evol. Microbiol.">
        <title>The Global Catalogue of Microorganisms (GCM) 10K type strain sequencing project: providing services to taxonomists for standard genome sequencing and annotation.</title>
        <authorList>
            <consortium name="The Broad Institute Genomics Platform"/>
            <consortium name="The Broad Institute Genome Sequencing Center for Infectious Disease"/>
            <person name="Wu L."/>
            <person name="Ma J."/>
        </authorList>
    </citation>
    <scope>NUCLEOTIDE SEQUENCE [LARGE SCALE GENOMIC DNA]</scope>
    <source>
        <strain evidence="2">JCM 4350</strain>
    </source>
</reference>
<comment type="caution">
    <text evidence="1">The sequence shown here is derived from an EMBL/GenBank/DDBJ whole genome shotgun (WGS) entry which is preliminary data.</text>
</comment>
<dbReference type="EMBL" id="BMSZ01000012">
    <property type="protein sequence ID" value="GGS63614.1"/>
    <property type="molecule type" value="Genomic_DNA"/>
</dbReference>
<evidence type="ECO:0000313" key="2">
    <source>
        <dbReference type="Proteomes" id="UP000659767"/>
    </source>
</evidence>
<evidence type="ECO:0000313" key="1">
    <source>
        <dbReference type="EMBL" id="GGS63614.1"/>
    </source>
</evidence>
<organism evidence="1 2">
    <name type="scientific">Streptomyces badius</name>
    <dbReference type="NCBI Taxonomy" id="1941"/>
    <lineage>
        <taxon>Bacteria</taxon>
        <taxon>Bacillati</taxon>
        <taxon>Actinomycetota</taxon>
        <taxon>Actinomycetes</taxon>
        <taxon>Kitasatosporales</taxon>
        <taxon>Streptomycetaceae</taxon>
        <taxon>Streptomyces</taxon>
    </lineage>
</organism>
<keyword evidence="2" id="KW-1185">Reference proteome</keyword>
<evidence type="ECO:0008006" key="3">
    <source>
        <dbReference type="Google" id="ProtNLM"/>
    </source>
</evidence>
<dbReference type="Proteomes" id="UP000659767">
    <property type="component" value="Unassembled WGS sequence"/>
</dbReference>
<protein>
    <recommendedName>
        <fullName evidence="3">HTH cro/C1-type domain-containing protein</fullName>
    </recommendedName>
</protein>
<gene>
    <name evidence="1" type="ORF">GCM10010253_43190</name>
</gene>
<accession>A0ABQ2TFM4</accession>
<name>A0ABQ2TFM4_STRBA</name>
<proteinExistence type="predicted"/>